<name>A0A1H1TPU5_9ACTN</name>
<dbReference type="AlphaFoldDB" id="A0A1H1TPU5"/>
<keyword evidence="1" id="KW-0732">Signal</keyword>
<dbReference type="STRING" id="117157.SAMN04489717_3279"/>
<feature type="chain" id="PRO_5038792690" description="DUF5666 domain-containing protein" evidence="1">
    <location>
        <begin position="29"/>
        <end position="173"/>
    </location>
</feature>
<evidence type="ECO:0008006" key="4">
    <source>
        <dbReference type="Google" id="ProtNLM"/>
    </source>
</evidence>
<reference evidence="2 3" key="1">
    <citation type="submission" date="2016-10" db="EMBL/GenBank/DDBJ databases">
        <authorList>
            <person name="de Groot N.N."/>
        </authorList>
    </citation>
    <scope>NUCLEOTIDE SEQUENCE [LARGE SCALE GENOMIC DNA]</scope>
    <source>
        <strain evidence="2 3">DSM 22024</strain>
    </source>
</reference>
<gene>
    <name evidence="2" type="ORF">SAMN04489717_3279</name>
</gene>
<sequence length="173" mass="17882">MKINRSSFAGMLASGVAVVALTTGGVAAADNPATAGSGTQPAQVTQTTRTLQMRPSDDMHGMHGMHGMFERVLHGEFVMAKPGGGHQTLLVQRGAVQSVGSTEITLRSSDGFRGAYTVGADAMVVAGRNGIASIKDGDQVVVVATGSTQNATAVHVFDLSLIKSHHGKQQMPR</sequence>
<dbReference type="RefSeq" id="WP_092654524.1">
    <property type="nucleotide sequence ID" value="NZ_LT629732.1"/>
</dbReference>
<dbReference type="Proteomes" id="UP000198983">
    <property type="component" value="Chromosome I"/>
</dbReference>
<dbReference type="EMBL" id="LT629732">
    <property type="protein sequence ID" value="SDS61956.1"/>
    <property type="molecule type" value="Genomic_DNA"/>
</dbReference>
<accession>A0A1H1TPU5</accession>
<organism evidence="2 3">
    <name type="scientific">Actinopolymorpha singaporensis</name>
    <dbReference type="NCBI Taxonomy" id="117157"/>
    <lineage>
        <taxon>Bacteria</taxon>
        <taxon>Bacillati</taxon>
        <taxon>Actinomycetota</taxon>
        <taxon>Actinomycetes</taxon>
        <taxon>Propionibacteriales</taxon>
        <taxon>Actinopolymorphaceae</taxon>
        <taxon>Actinopolymorpha</taxon>
    </lineage>
</organism>
<evidence type="ECO:0000313" key="3">
    <source>
        <dbReference type="Proteomes" id="UP000198983"/>
    </source>
</evidence>
<proteinExistence type="predicted"/>
<evidence type="ECO:0000313" key="2">
    <source>
        <dbReference type="EMBL" id="SDS61956.1"/>
    </source>
</evidence>
<evidence type="ECO:0000256" key="1">
    <source>
        <dbReference type="SAM" id="SignalP"/>
    </source>
</evidence>
<keyword evidence="3" id="KW-1185">Reference proteome</keyword>
<feature type="signal peptide" evidence="1">
    <location>
        <begin position="1"/>
        <end position="28"/>
    </location>
</feature>
<protein>
    <recommendedName>
        <fullName evidence="4">DUF5666 domain-containing protein</fullName>
    </recommendedName>
</protein>